<dbReference type="InterPro" id="IPR050071">
    <property type="entry name" value="Dehydroquinate_synthase"/>
</dbReference>
<evidence type="ECO:0000256" key="10">
    <source>
        <dbReference type="SAM" id="Phobius"/>
    </source>
</evidence>
<dbReference type="Proteomes" id="UP000779508">
    <property type="component" value="Unassembled WGS sequence"/>
</dbReference>
<keyword evidence="2 8" id="KW-0479">Metal-binding</keyword>
<evidence type="ECO:0000256" key="6">
    <source>
        <dbReference type="ARBA" id="ARBA00023239"/>
    </source>
</evidence>
<feature type="binding site" evidence="8">
    <location>
        <begin position="130"/>
        <end position="131"/>
    </location>
    <ligand>
        <name>NAD(+)</name>
        <dbReference type="ChEBI" id="CHEBI:57540"/>
    </ligand>
</feature>
<evidence type="ECO:0000313" key="13">
    <source>
        <dbReference type="EMBL" id="MBU5677273.1"/>
    </source>
</evidence>
<evidence type="ECO:0000256" key="7">
    <source>
        <dbReference type="ARBA" id="ARBA00023285"/>
    </source>
</evidence>
<gene>
    <name evidence="8 13" type="primary">aroB</name>
    <name evidence="13" type="ORF">KQI88_12700</name>
</gene>
<comment type="cofactor">
    <cofactor evidence="1 8">
        <name>NAD(+)</name>
        <dbReference type="ChEBI" id="CHEBI:57540"/>
    </cofactor>
</comment>
<dbReference type="Pfam" id="PF24621">
    <property type="entry name" value="DHQS_C"/>
    <property type="match status" value="1"/>
</dbReference>
<evidence type="ECO:0000256" key="5">
    <source>
        <dbReference type="ARBA" id="ARBA00023027"/>
    </source>
</evidence>
<comment type="catalytic activity">
    <reaction evidence="8">
        <text>7-phospho-2-dehydro-3-deoxy-D-arabino-heptonate = 3-dehydroquinate + phosphate</text>
        <dbReference type="Rhea" id="RHEA:21968"/>
        <dbReference type="ChEBI" id="CHEBI:32364"/>
        <dbReference type="ChEBI" id="CHEBI:43474"/>
        <dbReference type="ChEBI" id="CHEBI:58394"/>
        <dbReference type="EC" id="4.2.3.4"/>
    </reaction>
</comment>
<keyword evidence="3 8" id="KW-0547">Nucleotide-binding</keyword>
<protein>
    <recommendedName>
        <fullName evidence="8 9">3-dehydroquinate synthase</fullName>
        <shortName evidence="8">DHQS</shortName>
        <ecNumber evidence="8 9">4.2.3.4</ecNumber>
    </recommendedName>
</protein>
<comment type="pathway">
    <text evidence="8">Metabolic intermediate biosynthesis; chorismate biosynthesis; chorismate from D-erythrose 4-phosphate and phosphoenolpyruvate: step 2/7.</text>
</comment>
<keyword evidence="10" id="KW-1133">Transmembrane helix</keyword>
<feature type="domain" description="3-dehydroquinate synthase C-terminal" evidence="12">
    <location>
        <begin position="183"/>
        <end position="324"/>
    </location>
</feature>
<feature type="binding site" evidence="8">
    <location>
        <begin position="170"/>
        <end position="173"/>
    </location>
    <ligand>
        <name>NAD(+)</name>
        <dbReference type="ChEBI" id="CHEBI:57540"/>
    </ligand>
</feature>
<feature type="binding site" evidence="8">
    <location>
        <begin position="106"/>
        <end position="110"/>
    </location>
    <ligand>
        <name>NAD(+)</name>
        <dbReference type="ChEBI" id="CHEBI:57540"/>
    </ligand>
</feature>
<dbReference type="EC" id="4.2.3.4" evidence="8 9"/>
<dbReference type="InterPro" id="IPR030963">
    <property type="entry name" value="DHQ_synth_fam"/>
</dbReference>
<evidence type="ECO:0000259" key="12">
    <source>
        <dbReference type="Pfam" id="PF24621"/>
    </source>
</evidence>
<keyword evidence="5 8" id="KW-0520">NAD</keyword>
<keyword evidence="10" id="KW-0812">Transmembrane</keyword>
<dbReference type="NCBIfam" id="TIGR01357">
    <property type="entry name" value="aroB"/>
    <property type="match status" value="1"/>
</dbReference>
<evidence type="ECO:0000256" key="4">
    <source>
        <dbReference type="ARBA" id="ARBA00022833"/>
    </source>
</evidence>
<evidence type="ECO:0000256" key="2">
    <source>
        <dbReference type="ARBA" id="ARBA00022723"/>
    </source>
</evidence>
<dbReference type="PANTHER" id="PTHR43622">
    <property type="entry name" value="3-DEHYDROQUINATE SYNTHASE"/>
    <property type="match status" value="1"/>
</dbReference>
<comment type="similarity">
    <text evidence="8">Belongs to the sugar phosphate cyclases superfamily. Dehydroquinate synthase family.</text>
</comment>
<evidence type="ECO:0000256" key="3">
    <source>
        <dbReference type="ARBA" id="ARBA00022741"/>
    </source>
</evidence>
<comment type="subcellular location">
    <subcellularLocation>
        <location evidence="8">Cytoplasm</location>
    </subcellularLocation>
</comment>
<feature type="binding site" evidence="8">
    <location>
        <position position="264"/>
    </location>
    <ligand>
        <name>Zn(2+)</name>
        <dbReference type="ChEBI" id="CHEBI:29105"/>
    </ligand>
</feature>
<keyword evidence="8" id="KW-0057">Aromatic amino acid biosynthesis</keyword>
<dbReference type="InterPro" id="IPR016037">
    <property type="entry name" value="DHQ_synth_AroB"/>
</dbReference>
<evidence type="ECO:0000313" key="14">
    <source>
        <dbReference type="Proteomes" id="UP000779508"/>
    </source>
</evidence>
<feature type="binding site" evidence="8">
    <location>
        <begin position="72"/>
        <end position="77"/>
    </location>
    <ligand>
        <name>NAD(+)</name>
        <dbReference type="ChEBI" id="CHEBI:57540"/>
    </ligand>
</feature>
<dbReference type="PIRSF" id="PIRSF001455">
    <property type="entry name" value="DHQ_synth"/>
    <property type="match status" value="1"/>
</dbReference>
<comment type="cofactor">
    <cofactor evidence="8">
        <name>Co(2+)</name>
        <dbReference type="ChEBI" id="CHEBI:48828"/>
    </cofactor>
    <cofactor evidence="8">
        <name>Zn(2+)</name>
        <dbReference type="ChEBI" id="CHEBI:29105"/>
    </cofactor>
    <text evidence="8">Binds 1 divalent metal cation per subunit. Can use either Co(2+) or Zn(2+).</text>
</comment>
<keyword evidence="8" id="KW-0028">Amino-acid biosynthesis</keyword>
<dbReference type="CDD" id="cd08195">
    <property type="entry name" value="DHQS"/>
    <property type="match status" value="1"/>
</dbReference>
<feature type="domain" description="3-dehydroquinate synthase N-terminal" evidence="11">
    <location>
        <begin position="68"/>
        <end position="180"/>
    </location>
</feature>
<keyword evidence="14" id="KW-1185">Reference proteome</keyword>
<feature type="binding site" evidence="8">
    <location>
        <position position="152"/>
    </location>
    <ligand>
        <name>NAD(+)</name>
        <dbReference type="ChEBI" id="CHEBI:57540"/>
    </ligand>
</feature>
<feature type="binding site" evidence="8">
    <location>
        <position position="247"/>
    </location>
    <ligand>
        <name>Zn(2+)</name>
        <dbReference type="ChEBI" id="CHEBI:29105"/>
    </ligand>
</feature>
<evidence type="ECO:0000256" key="8">
    <source>
        <dbReference type="HAMAP-Rule" id="MF_00110"/>
    </source>
</evidence>
<keyword evidence="8" id="KW-0963">Cytoplasm</keyword>
<evidence type="ECO:0000256" key="1">
    <source>
        <dbReference type="ARBA" id="ARBA00001911"/>
    </source>
</evidence>
<dbReference type="RefSeq" id="WP_216417917.1">
    <property type="nucleotide sequence ID" value="NZ_JAHLQK010000005.1"/>
</dbReference>
<dbReference type="Pfam" id="PF01761">
    <property type="entry name" value="DHQ_synthase"/>
    <property type="match status" value="1"/>
</dbReference>
<feature type="transmembrane region" description="Helical" evidence="10">
    <location>
        <begin position="267"/>
        <end position="285"/>
    </location>
</feature>
<feature type="binding site" evidence="8">
    <location>
        <position position="143"/>
    </location>
    <ligand>
        <name>NAD(+)</name>
        <dbReference type="ChEBI" id="CHEBI:57540"/>
    </ligand>
</feature>
<dbReference type="EMBL" id="JAHLQK010000005">
    <property type="protein sequence ID" value="MBU5677273.1"/>
    <property type="molecule type" value="Genomic_DNA"/>
</dbReference>
<dbReference type="InterPro" id="IPR056179">
    <property type="entry name" value="DHQS_C"/>
</dbReference>
<reference evidence="13 14" key="1">
    <citation type="submission" date="2021-06" db="EMBL/GenBank/DDBJ databases">
        <authorList>
            <person name="Sun Q."/>
            <person name="Li D."/>
        </authorList>
    </citation>
    <scope>NUCLEOTIDE SEQUENCE [LARGE SCALE GENOMIC DNA]</scope>
    <source>
        <strain evidence="13 14">MSJ-5</strain>
    </source>
</reference>
<organism evidence="13 14">
    <name type="scientific">Alkaliphilus flagellatus</name>
    <dbReference type="NCBI Taxonomy" id="2841507"/>
    <lineage>
        <taxon>Bacteria</taxon>
        <taxon>Bacillati</taxon>
        <taxon>Bacillota</taxon>
        <taxon>Clostridia</taxon>
        <taxon>Peptostreptococcales</taxon>
        <taxon>Natronincolaceae</taxon>
        <taxon>Alkaliphilus</taxon>
    </lineage>
</organism>
<dbReference type="InterPro" id="IPR030960">
    <property type="entry name" value="DHQS/DOIS_N"/>
</dbReference>
<keyword evidence="6 8" id="KW-0456">Lyase</keyword>
<proteinExistence type="inferred from homology"/>
<sequence length="365" mass="41697">MLCTQIHIGKKPYPLYMGKDLIVKLDSLLSSYIQNRFVFMLTDENVFNHYGKTIIDVLKNNGAKFDHFIIPSGEESKSIDNYRKIIDKLIDEKYNRNSVLIAVGGGVIGDLGGFVASTYMRGIDMIHIPTTLLAQVDSSIGGKTGINYERFKNLLGTFYHPKAVVVDTNTLNTLPNREFIAAFGEVIKYGMLGDYDLLVDLDKNYVKYLNRAIDLDKIILKCIKMKEQIVIKDEMDFGLRQTLNLGHTFAHGIESSTGFNKFFHGEAVALGLLLAANLSFFLRLITVDYYKFIKKIIYKYYSNLFEYKFNGEEILKSMAMDKKNKDNYITFVLPTDKEQVKVFNNIPTEIIRKTIVEVNYGFSCK</sequence>
<accession>A0ABS6G456</accession>
<keyword evidence="7 8" id="KW-0170">Cobalt</keyword>
<dbReference type="HAMAP" id="MF_00110">
    <property type="entry name" value="DHQ_synthase"/>
    <property type="match status" value="1"/>
</dbReference>
<name>A0ABS6G456_9FIRM</name>
<evidence type="ECO:0000259" key="11">
    <source>
        <dbReference type="Pfam" id="PF01761"/>
    </source>
</evidence>
<comment type="caution">
    <text evidence="13">The sequence shown here is derived from an EMBL/GenBank/DDBJ whole genome shotgun (WGS) entry which is preliminary data.</text>
</comment>
<keyword evidence="10" id="KW-0472">Membrane</keyword>
<keyword evidence="4 8" id="KW-0862">Zinc</keyword>
<dbReference type="PANTHER" id="PTHR43622:SF1">
    <property type="entry name" value="3-DEHYDROQUINATE SYNTHASE"/>
    <property type="match status" value="1"/>
</dbReference>
<dbReference type="GO" id="GO:0003856">
    <property type="term" value="F:3-dehydroquinate synthase activity"/>
    <property type="evidence" value="ECO:0007669"/>
    <property type="project" value="UniProtKB-EC"/>
</dbReference>
<feature type="binding site" evidence="8">
    <location>
        <position position="185"/>
    </location>
    <ligand>
        <name>Zn(2+)</name>
        <dbReference type="ChEBI" id="CHEBI:29105"/>
    </ligand>
</feature>
<evidence type="ECO:0000256" key="9">
    <source>
        <dbReference type="NCBIfam" id="TIGR01357"/>
    </source>
</evidence>
<comment type="function">
    <text evidence="8">Catalyzes the conversion of 3-deoxy-D-arabino-heptulosonate 7-phosphate (DAHP) to dehydroquinate (DHQ).</text>
</comment>